<sequence>MTAGRAAARAALVLAALLCSFAGWTYAQTRGGEDLAHARAREAVLADATRRVAELTSFDADDPGAARESWLRASTGALREELARAGAGTGPTARARVTAAAVTALDRRAGTAELIATVEVETRPEGEGAAHTERKRLEALLDRTGGGWKPRSLAAVPVGGER</sequence>
<dbReference type="EMBL" id="BAABJV010000001">
    <property type="protein sequence ID" value="GAA4762198.1"/>
    <property type="molecule type" value="Genomic_DNA"/>
</dbReference>
<comment type="caution">
    <text evidence="4">The sequence shown here is derived from an EMBL/GenBank/DDBJ whole genome shotgun (WGS) entry which is preliminary data.</text>
</comment>
<protein>
    <recommendedName>
        <fullName evidence="6">Secreted protein</fullName>
    </recommendedName>
</protein>
<proteinExistence type="predicted"/>
<dbReference type="PANTHER" id="PTHR37042">
    <property type="entry name" value="OUTER MEMBRANE PROTEIN RV1973"/>
    <property type="match status" value="1"/>
</dbReference>
<feature type="signal peptide" evidence="3">
    <location>
        <begin position="1"/>
        <end position="27"/>
    </location>
</feature>
<gene>
    <name evidence="4" type="ORF">GCM10023329_04550</name>
</gene>
<feature type="chain" id="PRO_5046810990" description="Secreted protein" evidence="3">
    <location>
        <begin position="28"/>
        <end position="162"/>
    </location>
</feature>
<evidence type="ECO:0000256" key="3">
    <source>
        <dbReference type="SAM" id="SignalP"/>
    </source>
</evidence>
<dbReference type="Proteomes" id="UP001501147">
    <property type="component" value="Unassembled WGS sequence"/>
</dbReference>
<dbReference type="RefSeq" id="WP_345608759.1">
    <property type="nucleotide sequence ID" value="NZ_BAABJV010000001.1"/>
</dbReference>
<evidence type="ECO:0000313" key="5">
    <source>
        <dbReference type="Proteomes" id="UP001501147"/>
    </source>
</evidence>
<keyword evidence="2" id="KW-0472">Membrane</keyword>
<evidence type="ECO:0008006" key="6">
    <source>
        <dbReference type="Google" id="ProtNLM"/>
    </source>
</evidence>
<comment type="subcellular location">
    <subcellularLocation>
        <location evidence="1">Membrane</location>
    </subcellularLocation>
</comment>
<organism evidence="4 5">
    <name type="scientific">Streptomyces sanyensis</name>
    <dbReference type="NCBI Taxonomy" id="568869"/>
    <lineage>
        <taxon>Bacteria</taxon>
        <taxon>Bacillati</taxon>
        <taxon>Actinomycetota</taxon>
        <taxon>Actinomycetes</taxon>
        <taxon>Kitasatosporales</taxon>
        <taxon>Streptomycetaceae</taxon>
        <taxon>Streptomyces</taxon>
    </lineage>
</organism>
<evidence type="ECO:0000313" key="4">
    <source>
        <dbReference type="EMBL" id="GAA4762198.1"/>
    </source>
</evidence>
<dbReference type="PANTHER" id="PTHR37042:SF4">
    <property type="entry name" value="OUTER MEMBRANE PROTEIN RV1973"/>
    <property type="match status" value="1"/>
</dbReference>
<name>A0ABP8ZPJ5_9ACTN</name>
<accession>A0ABP8ZPJ5</accession>
<evidence type="ECO:0000256" key="2">
    <source>
        <dbReference type="ARBA" id="ARBA00023136"/>
    </source>
</evidence>
<keyword evidence="3" id="KW-0732">Signal</keyword>
<keyword evidence="5" id="KW-1185">Reference proteome</keyword>
<reference evidence="5" key="1">
    <citation type="journal article" date="2019" name="Int. J. Syst. Evol. Microbiol.">
        <title>The Global Catalogue of Microorganisms (GCM) 10K type strain sequencing project: providing services to taxonomists for standard genome sequencing and annotation.</title>
        <authorList>
            <consortium name="The Broad Institute Genomics Platform"/>
            <consortium name="The Broad Institute Genome Sequencing Center for Infectious Disease"/>
            <person name="Wu L."/>
            <person name="Ma J."/>
        </authorList>
    </citation>
    <scope>NUCLEOTIDE SEQUENCE [LARGE SCALE GENOMIC DNA]</scope>
    <source>
        <strain evidence="5">JCM 18324</strain>
    </source>
</reference>
<evidence type="ECO:0000256" key="1">
    <source>
        <dbReference type="ARBA" id="ARBA00004370"/>
    </source>
</evidence>